<dbReference type="PANTHER" id="PTHR22916">
    <property type="entry name" value="GLYCOSYLTRANSFERASE"/>
    <property type="match status" value="1"/>
</dbReference>
<dbReference type="RefSeq" id="WP_249302344.1">
    <property type="nucleotide sequence ID" value="NZ_JACRSW010000001.1"/>
</dbReference>
<dbReference type="InterPro" id="IPR029044">
    <property type="entry name" value="Nucleotide-diphossugar_trans"/>
</dbReference>
<evidence type="ECO:0000259" key="1">
    <source>
        <dbReference type="Pfam" id="PF00535"/>
    </source>
</evidence>
<gene>
    <name evidence="2" type="ORF">H8700_01030</name>
</gene>
<proteinExistence type="predicted"/>
<name>A0ABR7MR93_9FIRM</name>
<protein>
    <submittedName>
        <fullName evidence="2">Glycosyltransferase family 2 protein</fullName>
    </submittedName>
</protein>
<dbReference type="PANTHER" id="PTHR22916:SF3">
    <property type="entry name" value="UDP-GLCNAC:BETAGAL BETA-1,3-N-ACETYLGLUCOSAMINYLTRANSFERASE-LIKE PROTEIN 1"/>
    <property type="match status" value="1"/>
</dbReference>
<dbReference type="InterPro" id="IPR001173">
    <property type="entry name" value="Glyco_trans_2-like"/>
</dbReference>
<dbReference type="CDD" id="cd04196">
    <property type="entry name" value="GT_2_like_d"/>
    <property type="match status" value="1"/>
</dbReference>
<comment type="caution">
    <text evidence="2">The sequence shown here is derived from an EMBL/GenBank/DDBJ whole genome shotgun (WGS) entry which is preliminary data.</text>
</comment>
<dbReference type="Gene3D" id="3.90.550.10">
    <property type="entry name" value="Spore Coat Polysaccharide Biosynthesis Protein SpsA, Chain A"/>
    <property type="match status" value="1"/>
</dbReference>
<dbReference type="EMBL" id="JACRSW010000001">
    <property type="protein sequence ID" value="MBC8556308.1"/>
    <property type="molecule type" value="Genomic_DNA"/>
</dbReference>
<organism evidence="2 3">
    <name type="scientific">Jutongia hominis</name>
    <dbReference type="NCBI Taxonomy" id="2763664"/>
    <lineage>
        <taxon>Bacteria</taxon>
        <taxon>Bacillati</taxon>
        <taxon>Bacillota</taxon>
        <taxon>Clostridia</taxon>
        <taxon>Lachnospirales</taxon>
        <taxon>Lachnospiraceae</taxon>
        <taxon>Jutongia</taxon>
    </lineage>
</organism>
<feature type="domain" description="Glycosyltransferase 2-like" evidence="1">
    <location>
        <begin position="6"/>
        <end position="115"/>
    </location>
</feature>
<dbReference type="Pfam" id="PF00535">
    <property type="entry name" value="Glycos_transf_2"/>
    <property type="match status" value="1"/>
</dbReference>
<keyword evidence="3" id="KW-1185">Reference proteome</keyword>
<accession>A0ABR7MR93</accession>
<dbReference type="SUPFAM" id="SSF53448">
    <property type="entry name" value="Nucleotide-diphospho-sugar transferases"/>
    <property type="match status" value="1"/>
</dbReference>
<sequence>MDKIQILMSTYNGERYLKEQLDSILEQDCKDKGIECTLLVRDDGSKDGTQKILEEYAKKYSTQIEWYQGENKGVIQSFFELLQRADDTASYYAFADQDDFWMPDKISSGISSIQKLEQKEDSRPYLYCCKPMPVNEKLEELDSQIKRPVMRTGFGNALIENIVTGCTAVFNRTLRQMAIKELPEYTFMHDWWLYLIATCYGSVVYDETPHIKYRQHGDNAVGNNVSLLHEFWDRLRLFQKKKHNASRQVTEFLRIFDTDSFDMIKEGQTARVAEHLALAREMVQARKHFMKRIRLLRKHKIYRQRKGDHRVFMLFLLIGMY</sequence>
<dbReference type="Proteomes" id="UP000637513">
    <property type="component" value="Unassembled WGS sequence"/>
</dbReference>
<evidence type="ECO:0000313" key="3">
    <source>
        <dbReference type="Proteomes" id="UP000637513"/>
    </source>
</evidence>
<reference evidence="2 3" key="1">
    <citation type="submission" date="2020-08" db="EMBL/GenBank/DDBJ databases">
        <title>Genome public.</title>
        <authorList>
            <person name="Liu C."/>
            <person name="Sun Q."/>
        </authorList>
    </citation>
    <scope>NUCLEOTIDE SEQUENCE [LARGE SCALE GENOMIC DNA]</scope>
    <source>
        <strain evidence="2 3">BX3</strain>
    </source>
</reference>
<evidence type="ECO:0000313" key="2">
    <source>
        <dbReference type="EMBL" id="MBC8556308.1"/>
    </source>
</evidence>